<evidence type="ECO:0000256" key="1">
    <source>
        <dbReference type="SAM" id="MobiDB-lite"/>
    </source>
</evidence>
<dbReference type="EMBL" id="CAJVRM010000245">
    <property type="protein sequence ID" value="CAG8978203.1"/>
    <property type="molecule type" value="Genomic_DNA"/>
</dbReference>
<feature type="region of interest" description="Disordered" evidence="1">
    <location>
        <begin position="1"/>
        <end position="27"/>
    </location>
</feature>
<evidence type="ECO:0000313" key="3">
    <source>
        <dbReference type="Proteomes" id="UP000701801"/>
    </source>
</evidence>
<sequence length="84" mass="9170">MSEGILAAGTAVGQQNPARESTKNLESVGLRGNRYPSLLDVFHHGRKGNSSFILQNGHETSDTLCQINTNGRYKLVDVLAETWV</sequence>
<reference evidence="2" key="1">
    <citation type="submission" date="2021-07" db="EMBL/GenBank/DDBJ databases">
        <authorList>
            <person name="Durling M."/>
        </authorList>
    </citation>
    <scope>NUCLEOTIDE SEQUENCE</scope>
</reference>
<name>A0A9N9LPN6_9HELO</name>
<dbReference type="AlphaFoldDB" id="A0A9N9LPN6"/>
<organism evidence="2 3">
    <name type="scientific">Hymenoscyphus albidus</name>
    <dbReference type="NCBI Taxonomy" id="595503"/>
    <lineage>
        <taxon>Eukaryota</taxon>
        <taxon>Fungi</taxon>
        <taxon>Dikarya</taxon>
        <taxon>Ascomycota</taxon>
        <taxon>Pezizomycotina</taxon>
        <taxon>Leotiomycetes</taxon>
        <taxon>Helotiales</taxon>
        <taxon>Helotiaceae</taxon>
        <taxon>Hymenoscyphus</taxon>
    </lineage>
</organism>
<keyword evidence="3" id="KW-1185">Reference proteome</keyword>
<accession>A0A9N9LPN6</accession>
<gene>
    <name evidence="2" type="ORF">HYALB_00011438</name>
</gene>
<comment type="caution">
    <text evidence="2">The sequence shown here is derived from an EMBL/GenBank/DDBJ whole genome shotgun (WGS) entry which is preliminary data.</text>
</comment>
<proteinExistence type="predicted"/>
<evidence type="ECO:0000313" key="2">
    <source>
        <dbReference type="EMBL" id="CAG8978203.1"/>
    </source>
</evidence>
<protein>
    <submittedName>
        <fullName evidence="2">Uncharacterized protein</fullName>
    </submittedName>
</protein>
<dbReference type="Proteomes" id="UP000701801">
    <property type="component" value="Unassembled WGS sequence"/>
</dbReference>